<dbReference type="KEGG" id="cyj:Cyan7822_1733"/>
<accession>E0U8H4</accession>
<dbReference type="PANTHER" id="PTHR24363:SF0">
    <property type="entry name" value="SERINE_THREONINE KINASE LIKE DOMAIN CONTAINING 1"/>
    <property type="match status" value="1"/>
</dbReference>
<dbReference type="AlphaFoldDB" id="E0U8H4"/>
<proteinExistence type="predicted"/>
<evidence type="ECO:0000256" key="7">
    <source>
        <dbReference type="ARBA" id="ARBA00047899"/>
    </source>
</evidence>
<keyword evidence="10" id="KW-0472">Membrane</keyword>
<dbReference type="RefSeq" id="WP_013321827.1">
    <property type="nucleotide sequence ID" value="NC_014501.1"/>
</dbReference>
<evidence type="ECO:0000256" key="2">
    <source>
        <dbReference type="ARBA" id="ARBA00022527"/>
    </source>
</evidence>
<dbReference type="PANTHER" id="PTHR24363">
    <property type="entry name" value="SERINE/THREONINE PROTEIN KINASE"/>
    <property type="match status" value="1"/>
</dbReference>
<dbReference type="STRING" id="497965.Cyan7822_1733"/>
<dbReference type="PROSITE" id="PS00107">
    <property type="entry name" value="PROTEIN_KINASE_ATP"/>
    <property type="match status" value="1"/>
</dbReference>
<comment type="catalytic activity">
    <reaction evidence="7">
        <text>L-threonyl-[protein] + ATP = O-phospho-L-threonyl-[protein] + ADP + H(+)</text>
        <dbReference type="Rhea" id="RHEA:46608"/>
        <dbReference type="Rhea" id="RHEA-COMP:11060"/>
        <dbReference type="Rhea" id="RHEA-COMP:11605"/>
        <dbReference type="ChEBI" id="CHEBI:15378"/>
        <dbReference type="ChEBI" id="CHEBI:30013"/>
        <dbReference type="ChEBI" id="CHEBI:30616"/>
        <dbReference type="ChEBI" id="CHEBI:61977"/>
        <dbReference type="ChEBI" id="CHEBI:456216"/>
        <dbReference type="EC" id="2.7.11.1"/>
    </reaction>
</comment>
<reference evidence="13" key="1">
    <citation type="journal article" date="2011" name="MBio">
        <title>Novel metabolic attributes of the genus Cyanothece, comprising a group of unicellular nitrogen-fixing Cyanobacteria.</title>
        <authorList>
            <person name="Bandyopadhyay A."/>
            <person name="Elvitigala T."/>
            <person name="Welsh E."/>
            <person name="Stockel J."/>
            <person name="Liberton M."/>
            <person name="Min H."/>
            <person name="Sherman L.A."/>
            <person name="Pakrasi H.B."/>
        </authorList>
    </citation>
    <scope>NUCLEOTIDE SEQUENCE [LARGE SCALE GENOMIC DNA]</scope>
    <source>
        <strain evidence="13">PCC 7822</strain>
    </source>
</reference>
<dbReference type="InterPro" id="IPR000719">
    <property type="entry name" value="Prot_kinase_dom"/>
</dbReference>
<dbReference type="GO" id="GO:0004674">
    <property type="term" value="F:protein serine/threonine kinase activity"/>
    <property type="evidence" value="ECO:0007669"/>
    <property type="project" value="UniProtKB-KW"/>
</dbReference>
<evidence type="ECO:0000256" key="10">
    <source>
        <dbReference type="SAM" id="Phobius"/>
    </source>
</evidence>
<dbReference type="eggNOG" id="COG0515">
    <property type="taxonomic scope" value="Bacteria"/>
</dbReference>
<keyword evidence="3" id="KW-0808">Transferase</keyword>
<evidence type="ECO:0000313" key="12">
    <source>
        <dbReference type="EMBL" id="ADN13720.1"/>
    </source>
</evidence>
<dbReference type="GO" id="GO:0005524">
    <property type="term" value="F:ATP binding"/>
    <property type="evidence" value="ECO:0007669"/>
    <property type="project" value="UniProtKB-UniRule"/>
</dbReference>
<evidence type="ECO:0000256" key="3">
    <source>
        <dbReference type="ARBA" id="ARBA00022679"/>
    </source>
</evidence>
<dbReference type="Gene3D" id="1.10.510.10">
    <property type="entry name" value="Transferase(Phosphotransferase) domain 1"/>
    <property type="match status" value="1"/>
</dbReference>
<evidence type="ECO:0000313" key="13">
    <source>
        <dbReference type="Proteomes" id="UP000008206"/>
    </source>
</evidence>
<keyword evidence="2 12" id="KW-0723">Serine/threonine-protein kinase</keyword>
<dbReference type="EMBL" id="CP002198">
    <property type="protein sequence ID" value="ADN13720.1"/>
    <property type="molecule type" value="Genomic_DNA"/>
</dbReference>
<feature type="domain" description="Protein kinase" evidence="11">
    <location>
        <begin position="15"/>
        <end position="271"/>
    </location>
</feature>
<dbReference type="Proteomes" id="UP000008206">
    <property type="component" value="Chromosome"/>
</dbReference>
<comment type="catalytic activity">
    <reaction evidence="8">
        <text>L-seryl-[protein] + ATP = O-phospho-L-seryl-[protein] + ADP + H(+)</text>
        <dbReference type="Rhea" id="RHEA:17989"/>
        <dbReference type="Rhea" id="RHEA-COMP:9863"/>
        <dbReference type="Rhea" id="RHEA-COMP:11604"/>
        <dbReference type="ChEBI" id="CHEBI:15378"/>
        <dbReference type="ChEBI" id="CHEBI:29999"/>
        <dbReference type="ChEBI" id="CHEBI:30616"/>
        <dbReference type="ChEBI" id="CHEBI:83421"/>
        <dbReference type="ChEBI" id="CHEBI:456216"/>
        <dbReference type="EC" id="2.7.11.1"/>
    </reaction>
</comment>
<dbReference type="HOGENOM" id="CLU_000288_135_5_3"/>
<keyword evidence="10" id="KW-1133">Transmembrane helix</keyword>
<evidence type="ECO:0000259" key="11">
    <source>
        <dbReference type="PROSITE" id="PS50011"/>
    </source>
</evidence>
<evidence type="ECO:0000256" key="9">
    <source>
        <dbReference type="PROSITE-ProRule" id="PRU10141"/>
    </source>
</evidence>
<evidence type="ECO:0000256" key="6">
    <source>
        <dbReference type="ARBA" id="ARBA00022840"/>
    </source>
</evidence>
<evidence type="ECO:0000256" key="5">
    <source>
        <dbReference type="ARBA" id="ARBA00022777"/>
    </source>
</evidence>
<protein>
    <recommendedName>
        <fullName evidence="1">non-specific serine/threonine protein kinase</fullName>
        <ecNumber evidence="1">2.7.11.1</ecNumber>
    </recommendedName>
</protein>
<evidence type="ECO:0000256" key="1">
    <source>
        <dbReference type="ARBA" id="ARBA00012513"/>
    </source>
</evidence>
<dbReference type="SUPFAM" id="SSF56112">
    <property type="entry name" value="Protein kinase-like (PK-like)"/>
    <property type="match status" value="1"/>
</dbReference>
<dbReference type="CDD" id="cd14014">
    <property type="entry name" value="STKc_PknB_like"/>
    <property type="match status" value="1"/>
</dbReference>
<dbReference type="SMART" id="SM00220">
    <property type="entry name" value="S_TKc"/>
    <property type="match status" value="1"/>
</dbReference>
<dbReference type="OrthoDB" id="5518868at2"/>
<evidence type="ECO:0000256" key="8">
    <source>
        <dbReference type="ARBA" id="ARBA00048679"/>
    </source>
</evidence>
<keyword evidence="6 9" id="KW-0067">ATP-binding</keyword>
<gene>
    <name evidence="12" type="ordered locus">Cyan7822_1733</name>
</gene>
<feature type="binding site" evidence="9">
    <location>
        <position position="44"/>
    </location>
    <ligand>
        <name>ATP</name>
        <dbReference type="ChEBI" id="CHEBI:30616"/>
    </ligand>
</feature>
<evidence type="ECO:0000256" key="4">
    <source>
        <dbReference type="ARBA" id="ARBA00022741"/>
    </source>
</evidence>
<dbReference type="Pfam" id="PF00069">
    <property type="entry name" value="Pkinase"/>
    <property type="match status" value="1"/>
</dbReference>
<name>E0U8H4_GLOV7</name>
<keyword evidence="5 12" id="KW-0418">Kinase</keyword>
<dbReference type="EC" id="2.7.11.1" evidence="1"/>
<keyword evidence="4 9" id="KW-0547">Nucleotide-binding</keyword>
<dbReference type="InterPro" id="IPR017441">
    <property type="entry name" value="Protein_kinase_ATP_BS"/>
</dbReference>
<dbReference type="PROSITE" id="PS50011">
    <property type="entry name" value="PROTEIN_KINASE_DOM"/>
    <property type="match status" value="1"/>
</dbReference>
<dbReference type="InterPro" id="IPR011009">
    <property type="entry name" value="Kinase-like_dom_sf"/>
</dbReference>
<feature type="transmembrane region" description="Helical" evidence="10">
    <location>
        <begin position="290"/>
        <end position="309"/>
    </location>
</feature>
<organism evidence="12 13">
    <name type="scientific">Gloeothece verrucosa (strain PCC 7822)</name>
    <name type="common">Cyanothece sp. (strain PCC 7822)</name>
    <dbReference type="NCBI Taxonomy" id="497965"/>
    <lineage>
        <taxon>Bacteria</taxon>
        <taxon>Bacillati</taxon>
        <taxon>Cyanobacteriota</taxon>
        <taxon>Cyanophyceae</taxon>
        <taxon>Oscillatoriophycideae</taxon>
        <taxon>Chroococcales</taxon>
        <taxon>Aphanothecaceae</taxon>
        <taxon>Gloeothece</taxon>
        <taxon>Gloeothece verrucosa</taxon>
    </lineage>
</organism>
<keyword evidence="13" id="KW-1185">Reference proteome</keyword>
<sequence length="313" mass="35632">MPDHHQTSNIIAQRYQIIRVLGKGGMGTTYEAQHLETRETIALKAISLRGLIDAKQLELLEREVEVLKKLHHPAIPQYLDYFEIDSDTDRVFYIVQQLAPGKTLAQWVKQGWRVTEAQVKEIAVQILDILAYLHDLNPPVIHRDIKPHNLIRSAEGKLFLVDFGAVQQRYYNTVIRGNTTVGTFGYMPIEQAQGKAVPASDLYSLGATLLYLLTHHSPSELSEDGLTLDFRSRIQLSEEFADWLEKILEPDVESRFQSATQALSALKNPNLVREGELAKRRSLLRNEFRTPVWLGLGVGAVMGLIWFYTHNHE</sequence>
<keyword evidence="10" id="KW-0812">Transmembrane</keyword>